<dbReference type="PROSITE" id="PS51384">
    <property type="entry name" value="FAD_FR"/>
    <property type="match status" value="1"/>
</dbReference>
<keyword evidence="6 14" id="KW-0561">Oxygen transport</keyword>
<dbReference type="Pfam" id="PF00175">
    <property type="entry name" value="NAD_binding_1"/>
    <property type="match status" value="1"/>
</dbReference>
<evidence type="ECO:0000256" key="10">
    <source>
        <dbReference type="ARBA" id="ARBA00023027"/>
    </source>
</evidence>
<dbReference type="GO" id="GO:0046210">
    <property type="term" value="P:nitric oxide catabolic process"/>
    <property type="evidence" value="ECO:0007669"/>
    <property type="project" value="TreeGrafter"/>
</dbReference>
<dbReference type="InterPro" id="IPR009050">
    <property type="entry name" value="Globin-like_sf"/>
</dbReference>
<keyword evidence="14" id="KW-0813">Transport</keyword>
<dbReference type="GO" id="GO:0071500">
    <property type="term" value="P:cellular response to nitrosative stress"/>
    <property type="evidence" value="ECO:0007669"/>
    <property type="project" value="TreeGrafter"/>
</dbReference>
<comment type="function">
    <text evidence="11">Is involved in NO detoxification in an aerobic process, termed nitric oxide dioxygenase (NOD) reaction that utilizes O(2) and NAD(P)H to convert NO to nitrate, which protects the bacterium from various noxious nitrogen compounds. Therefore, plays a central role in the inducible response to nitrosative stress.</text>
</comment>
<dbReference type="FunFam" id="1.10.490.10:FF:000003">
    <property type="entry name" value="Flavohemoprotein"/>
    <property type="match status" value="1"/>
</dbReference>
<dbReference type="InterPro" id="IPR039261">
    <property type="entry name" value="FNR_nucleotide-bd"/>
</dbReference>
<evidence type="ECO:0000256" key="4">
    <source>
        <dbReference type="ARBA" id="ARBA00022575"/>
    </source>
</evidence>
<gene>
    <name evidence="17" type="ORF">OQ287_13650</name>
</gene>
<comment type="cofactor">
    <cofactor evidence="1">
        <name>heme b</name>
        <dbReference type="ChEBI" id="CHEBI:60344"/>
    </cofactor>
</comment>
<sequence>MLTVQQRHIIAATAPVVAQHITTITTRFYPAMFDRYPEIKPRFNPRHQQTGAQPRALGQSIVAYALNYDDPIARDAVLAPITHKHVALHVQPDHYRIVGECLLEAAAEVLGAAFTPDVRDAWQALYWSMADDLIDGEERLYHDQERRPGGWRGFREFDVVDRQAAAEGILSVTLAPADGQPLADFLPGQYIGLRLKHDGHLHYRQYSLTGQPGSATYRITVKEEAHGQISQAIHHGLTVGQSVHLTAPIGLLTLDRRTTPVVLLSAGIGQTPMLPLARQALAQGRQVTYLHSTRSPATLVFREELESLRAEYGDRLLIIHRFSHEDPAGEPSGRIDRALLEDVITVDKTPDCYFTGPAGFMSDMNALLEELGIPEAHRHYECFGPLQLPTS</sequence>
<dbReference type="Pfam" id="PF00970">
    <property type="entry name" value="FAD_binding_6"/>
    <property type="match status" value="1"/>
</dbReference>
<dbReference type="AlphaFoldDB" id="A0AA41ZIE7"/>
<dbReference type="GO" id="GO:0020037">
    <property type="term" value="F:heme binding"/>
    <property type="evidence" value="ECO:0007669"/>
    <property type="project" value="InterPro"/>
</dbReference>
<dbReference type="PROSITE" id="PS01033">
    <property type="entry name" value="GLOBIN"/>
    <property type="match status" value="1"/>
</dbReference>
<dbReference type="Gene3D" id="2.40.30.10">
    <property type="entry name" value="Translation factors"/>
    <property type="match status" value="1"/>
</dbReference>
<comment type="similarity">
    <text evidence="2">In the C-terminal section; belongs to the flavoprotein pyridine nucleotide cytochrome reductase family.</text>
</comment>
<dbReference type="GO" id="GO:0046872">
    <property type="term" value="F:metal ion binding"/>
    <property type="evidence" value="ECO:0007669"/>
    <property type="project" value="UniProtKB-KW"/>
</dbReference>
<proteinExistence type="inferred from homology"/>
<comment type="catalytic activity">
    <reaction evidence="13">
        <text>2 nitric oxide + NADPH + 2 O2 = 2 nitrate + NADP(+) + H(+)</text>
        <dbReference type="Rhea" id="RHEA:19465"/>
        <dbReference type="ChEBI" id="CHEBI:15378"/>
        <dbReference type="ChEBI" id="CHEBI:15379"/>
        <dbReference type="ChEBI" id="CHEBI:16480"/>
        <dbReference type="ChEBI" id="CHEBI:17632"/>
        <dbReference type="ChEBI" id="CHEBI:57783"/>
        <dbReference type="ChEBI" id="CHEBI:58349"/>
        <dbReference type="EC" id="1.14.12.17"/>
    </reaction>
</comment>
<dbReference type="Proteomes" id="UP001165678">
    <property type="component" value="Unassembled WGS sequence"/>
</dbReference>
<accession>A0AA41ZIE7</accession>
<dbReference type="InterPro" id="IPR001433">
    <property type="entry name" value="OxRdtase_FAD/NAD-bd"/>
</dbReference>
<dbReference type="InterPro" id="IPR012292">
    <property type="entry name" value="Globin/Proto"/>
</dbReference>
<evidence type="ECO:0000256" key="11">
    <source>
        <dbReference type="ARBA" id="ARBA00025094"/>
    </source>
</evidence>
<evidence type="ECO:0000256" key="9">
    <source>
        <dbReference type="ARBA" id="ARBA00023004"/>
    </source>
</evidence>
<dbReference type="InterPro" id="IPR017938">
    <property type="entry name" value="Riboflavin_synthase-like_b-brl"/>
</dbReference>
<comment type="caution">
    <text evidence="17">The sequence shown here is derived from an EMBL/GenBank/DDBJ whole genome shotgun (WGS) entry which is preliminary data.</text>
</comment>
<dbReference type="SUPFAM" id="SSF63380">
    <property type="entry name" value="Riboflavin synthase domain-like"/>
    <property type="match status" value="1"/>
</dbReference>
<dbReference type="Gene3D" id="1.10.490.10">
    <property type="entry name" value="Globins"/>
    <property type="match status" value="1"/>
</dbReference>
<dbReference type="RefSeq" id="WP_265896805.1">
    <property type="nucleotide sequence ID" value="NZ_JAPIVE010000004.1"/>
</dbReference>
<dbReference type="PANTHER" id="PTHR43396">
    <property type="entry name" value="FLAVOHEMOPROTEIN"/>
    <property type="match status" value="1"/>
</dbReference>
<reference evidence="17" key="1">
    <citation type="submission" date="2022-11" db="EMBL/GenBank/DDBJ databases">
        <title>Larsenimonas rhizosphaerae sp. nov., isolated from a tidal mudflat.</title>
        <authorList>
            <person name="Lee S.D."/>
            <person name="Kim I.S."/>
        </authorList>
    </citation>
    <scope>NUCLEOTIDE SEQUENCE</scope>
    <source>
        <strain evidence="17">GH2-1</strain>
    </source>
</reference>
<dbReference type="InterPro" id="IPR017927">
    <property type="entry name" value="FAD-bd_FR_type"/>
</dbReference>
<evidence type="ECO:0000259" key="15">
    <source>
        <dbReference type="PROSITE" id="PS01033"/>
    </source>
</evidence>
<evidence type="ECO:0000313" key="17">
    <source>
        <dbReference type="EMBL" id="MCX2525286.1"/>
    </source>
</evidence>
<keyword evidence="7" id="KW-0479">Metal-binding</keyword>
<dbReference type="GO" id="GO:0005344">
    <property type="term" value="F:oxygen carrier activity"/>
    <property type="evidence" value="ECO:0007669"/>
    <property type="project" value="UniProtKB-KW"/>
</dbReference>
<evidence type="ECO:0000256" key="6">
    <source>
        <dbReference type="ARBA" id="ARBA00022621"/>
    </source>
</evidence>
<dbReference type="EMBL" id="JAPIVE010000004">
    <property type="protein sequence ID" value="MCX2525286.1"/>
    <property type="molecule type" value="Genomic_DNA"/>
</dbReference>
<feature type="domain" description="Globin" evidence="15">
    <location>
        <begin position="1"/>
        <end position="138"/>
    </location>
</feature>
<evidence type="ECO:0000256" key="1">
    <source>
        <dbReference type="ARBA" id="ARBA00001970"/>
    </source>
</evidence>
<evidence type="ECO:0000256" key="7">
    <source>
        <dbReference type="ARBA" id="ARBA00022723"/>
    </source>
</evidence>
<evidence type="ECO:0000256" key="14">
    <source>
        <dbReference type="RuleBase" id="RU000356"/>
    </source>
</evidence>
<evidence type="ECO:0000256" key="5">
    <source>
        <dbReference type="ARBA" id="ARBA00022617"/>
    </source>
</evidence>
<keyword evidence="10" id="KW-0520">NAD</keyword>
<dbReference type="SUPFAM" id="SSF46458">
    <property type="entry name" value="Globin-like"/>
    <property type="match status" value="1"/>
</dbReference>
<dbReference type="Gene3D" id="3.40.50.80">
    <property type="entry name" value="Nucleotide-binding domain of ferredoxin-NADP reductase (FNR) module"/>
    <property type="match status" value="1"/>
</dbReference>
<dbReference type="InterPro" id="IPR000971">
    <property type="entry name" value="Globin"/>
</dbReference>
<name>A0AA41ZIE7_9GAMM</name>
<dbReference type="Pfam" id="PF00042">
    <property type="entry name" value="Globin"/>
    <property type="match status" value="1"/>
</dbReference>
<dbReference type="CDD" id="cd06184">
    <property type="entry name" value="flavohem_like_fad_nad_binding"/>
    <property type="match status" value="1"/>
</dbReference>
<dbReference type="InterPro" id="IPR008333">
    <property type="entry name" value="Cbr1-like_FAD-bd_dom"/>
</dbReference>
<dbReference type="PANTHER" id="PTHR43396:SF3">
    <property type="entry name" value="FLAVOHEMOPROTEIN"/>
    <property type="match status" value="1"/>
</dbReference>
<keyword evidence="4" id="KW-0216">Detoxification</keyword>
<dbReference type="GO" id="GO:0008941">
    <property type="term" value="F:nitric oxide dioxygenase NAD(P)H activity"/>
    <property type="evidence" value="ECO:0007669"/>
    <property type="project" value="UniProtKB-EC"/>
</dbReference>
<dbReference type="EC" id="1.14.12.17" evidence="3"/>
<dbReference type="SUPFAM" id="SSF52343">
    <property type="entry name" value="Ferredoxin reductase-like, C-terminal NADP-linked domain"/>
    <property type="match status" value="1"/>
</dbReference>
<keyword evidence="18" id="KW-1185">Reference proteome</keyword>
<comment type="similarity">
    <text evidence="14">Belongs to the globin family.</text>
</comment>
<dbReference type="GO" id="GO:0019825">
    <property type="term" value="F:oxygen binding"/>
    <property type="evidence" value="ECO:0007669"/>
    <property type="project" value="InterPro"/>
</dbReference>
<dbReference type="GO" id="GO:0071949">
    <property type="term" value="F:FAD binding"/>
    <property type="evidence" value="ECO:0007669"/>
    <property type="project" value="TreeGrafter"/>
</dbReference>
<keyword evidence="8" id="KW-0521">NADP</keyword>
<evidence type="ECO:0000256" key="2">
    <source>
        <dbReference type="ARBA" id="ARBA00006401"/>
    </source>
</evidence>
<evidence type="ECO:0000313" key="18">
    <source>
        <dbReference type="Proteomes" id="UP001165678"/>
    </source>
</evidence>
<evidence type="ECO:0000256" key="8">
    <source>
        <dbReference type="ARBA" id="ARBA00022857"/>
    </source>
</evidence>
<dbReference type="CDD" id="cd08922">
    <property type="entry name" value="FHb-globin"/>
    <property type="match status" value="1"/>
</dbReference>
<feature type="domain" description="FAD-binding FR-type" evidence="16">
    <location>
        <begin position="152"/>
        <end position="255"/>
    </location>
</feature>
<protein>
    <recommendedName>
        <fullName evidence="3">nitric oxide dioxygenase</fullName>
        <ecNumber evidence="3">1.14.12.17</ecNumber>
    </recommendedName>
</protein>
<evidence type="ECO:0000256" key="13">
    <source>
        <dbReference type="ARBA" id="ARBA00049433"/>
    </source>
</evidence>
<evidence type="ECO:0000259" key="16">
    <source>
        <dbReference type="PROSITE" id="PS51384"/>
    </source>
</evidence>
<keyword evidence="5 14" id="KW-0349">Heme</keyword>
<dbReference type="GO" id="GO:0009636">
    <property type="term" value="P:response to toxic substance"/>
    <property type="evidence" value="ECO:0007669"/>
    <property type="project" value="UniProtKB-KW"/>
</dbReference>
<evidence type="ECO:0000256" key="3">
    <source>
        <dbReference type="ARBA" id="ARBA00012229"/>
    </source>
</evidence>
<comment type="catalytic activity">
    <reaction evidence="12">
        <text>2 nitric oxide + NADH + 2 O2 = 2 nitrate + NAD(+) + H(+)</text>
        <dbReference type="Rhea" id="RHEA:19469"/>
        <dbReference type="ChEBI" id="CHEBI:15378"/>
        <dbReference type="ChEBI" id="CHEBI:15379"/>
        <dbReference type="ChEBI" id="CHEBI:16480"/>
        <dbReference type="ChEBI" id="CHEBI:17632"/>
        <dbReference type="ChEBI" id="CHEBI:57540"/>
        <dbReference type="ChEBI" id="CHEBI:57945"/>
        <dbReference type="EC" id="1.14.12.17"/>
    </reaction>
</comment>
<keyword evidence="9" id="KW-0408">Iron</keyword>
<organism evidence="17 18">
    <name type="scientific">Larsenimonas rhizosphaerae</name>
    <dbReference type="NCBI Taxonomy" id="2944682"/>
    <lineage>
        <taxon>Bacteria</taxon>
        <taxon>Pseudomonadati</taxon>
        <taxon>Pseudomonadota</taxon>
        <taxon>Gammaproteobacteria</taxon>
        <taxon>Oceanospirillales</taxon>
        <taxon>Halomonadaceae</taxon>
        <taxon>Larsenimonas</taxon>
    </lineage>
</organism>
<evidence type="ECO:0000256" key="12">
    <source>
        <dbReference type="ARBA" id="ARBA00048649"/>
    </source>
</evidence>